<dbReference type="PANTHER" id="PTHR24369">
    <property type="entry name" value="ANTIGEN BSP, PUTATIVE-RELATED"/>
    <property type="match status" value="1"/>
</dbReference>
<dbReference type="KEGG" id="lve:103087839"/>
<protein>
    <submittedName>
        <fullName evidence="18">Reticulon-4 receptor</fullName>
    </submittedName>
</protein>
<evidence type="ECO:0000256" key="9">
    <source>
        <dbReference type="ARBA" id="ARBA00023136"/>
    </source>
</evidence>
<dbReference type="InterPro" id="IPR000483">
    <property type="entry name" value="Cys-rich_flank_reg_C"/>
</dbReference>
<evidence type="ECO:0000256" key="8">
    <source>
        <dbReference type="ARBA" id="ARBA00022737"/>
    </source>
</evidence>
<feature type="compositionally biased region" description="Low complexity" evidence="15">
    <location>
        <begin position="119"/>
        <end position="133"/>
    </location>
</feature>
<sequence>MTANATWLVIWSEVALWGELFLIWELLHAGTLGEELTWGTSLSLLLALPADRAERAASSRGRAGAGPELRRLDADPAAGRRAPAPERLSVPDAPCPTPKMKRASAGGECRTRAGRRAGTRAPLPEPRGAPGLPRLRRVTARPRGHRNAARPREGGARGSRKSCRFPGKLAAAAGLVWGLLAGREIAKGESVVNDAHGTAPGGTSCPELELAVEIEAVMGPRGAPMSQGPPQIPKSFPALGTSWWHSGSGTLGAKSSFRGEAVVGEGSGMGVVGLWEEEPSEGLSGNKEEVPPELRPQRHKFQECVPIVCAHGVHTPTPSVHPKHGLLHCICPVGGCRLGLAGMVSFVLAVDAGSREEWSQLLAWVLWLQVWSVAAPCPGACVCYNEPKVTTSCPQQGLQAVPTDIPAASQRVFLHGNRITYVPAAAFHACRNLTILWLHSNALAHIDAAAFAGLALLEQLDLSDNAQLHAVDPATFQGLSRLHTLHLDRCGLQELGPGLFHGLAALQYLYLQDNGLQALPDDAFRDLGNLTHLFLHGNRIPSVPERAFRGLHSLDRLLLHQNRVARVHPHAFRDLGRLMTLYLFANNLSALPAEALAPLRALQYLRLNDNPWVCDCRARPLWAWLQQFRGSSSELPCSLPPRLAGRDLKRLATADLEGCAVAARPSRPFWTGGPADEELLGLPKCCQPDAEDKASVLEAGSPASAGNALKGRVSSGDSLPGNGSGPRHINDSPFGTLPGSAEPPLTAVHPEGSQPPEPPTMGPRRRPGCSRKNRTRSQCRLGQAGGGGAGAGGAGGVEGSGALPGLACSLTPLGLFPLGLALVLWTVLGPC</sequence>
<dbReference type="OrthoDB" id="546383at2759"/>
<dbReference type="GO" id="GO:0035025">
    <property type="term" value="P:positive regulation of Rho protein signal transduction"/>
    <property type="evidence" value="ECO:0007669"/>
    <property type="project" value="TreeGrafter"/>
</dbReference>
<feature type="compositionally biased region" description="Gly residues" evidence="15">
    <location>
        <begin position="783"/>
        <end position="793"/>
    </location>
</feature>
<reference evidence="18" key="1">
    <citation type="submission" date="2025-08" db="UniProtKB">
        <authorList>
            <consortium name="RefSeq"/>
        </authorList>
    </citation>
    <scope>IDENTIFICATION</scope>
</reference>
<evidence type="ECO:0000256" key="6">
    <source>
        <dbReference type="ARBA" id="ARBA00022614"/>
    </source>
</evidence>
<dbReference type="SUPFAM" id="SSF52058">
    <property type="entry name" value="L domain-like"/>
    <property type="match status" value="1"/>
</dbReference>
<dbReference type="PANTHER" id="PTHR24369:SF174">
    <property type="entry name" value="RETICULON-4 RECEPTOR"/>
    <property type="match status" value="1"/>
</dbReference>
<feature type="domain" description="LRRCT" evidence="16">
    <location>
        <begin position="610"/>
        <end position="660"/>
    </location>
</feature>
<gene>
    <name evidence="18" type="primary">RTN4R</name>
</gene>
<evidence type="ECO:0000313" key="17">
    <source>
        <dbReference type="Proteomes" id="UP000265300"/>
    </source>
</evidence>
<dbReference type="GO" id="GO:0043204">
    <property type="term" value="C:perikaryon"/>
    <property type="evidence" value="ECO:0007669"/>
    <property type="project" value="UniProtKB-SubCell"/>
</dbReference>
<dbReference type="InterPro" id="IPR001611">
    <property type="entry name" value="Leu-rich_rpt"/>
</dbReference>
<dbReference type="RefSeq" id="XP_007460114.1">
    <property type="nucleotide sequence ID" value="XM_007460052.1"/>
</dbReference>
<dbReference type="PROSITE" id="PS51450">
    <property type="entry name" value="LRR"/>
    <property type="match status" value="1"/>
</dbReference>
<evidence type="ECO:0000259" key="16">
    <source>
        <dbReference type="SMART" id="SM00082"/>
    </source>
</evidence>
<evidence type="ECO:0000256" key="12">
    <source>
        <dbReference type="ARBA" id="ARBA00023273"/>
    </source>
</evidence>
<evidence type="ECO:0000256" key="7">
    <source>
        <dbReference type="ARBA" id="ARBA00022729"/>
    </source>
</evidence>
<keyword evidence="7" id="KW-0732">Signal</keyword>
<dbReference type="Proteomes" id="UP000265300">
    <property type="component" value="Unplaced"/>
</dbReference>
<feature type="compositionally biased region" description="Low complexity" evidence="15">
    <location>
        <begin position="75"/>
        <end position="88"/>
    </location>
</feature>
<evidence type="ECO:0000256" key="1">
    <source>
        <dbReference type="ARBA" id="ARBA00004285"/>
    </source>
</evidence>
<dbReference type="GO" id="GO:0009897">
    <property type="term" value="C:external side of plasma membrane"/>
    <property type="evidence" value="ECO:0007669"/>
    <property type="project" value="TreeGrafter"/>
</dbReference>
<comment type="subcellular location">
    <subcellularLocation>
        <location evidence="4">Cell membrane</location>
        <topology evidence="4">Lipid-anchor</topology>
        <topology evidence="4">GPI-anchor</topology>
    </subcellularLocation>
    <subcellularLocation>
        <location evidence="2">Cell projection</location>
    </subcellularLocation>
    <subcellularLocation>
        <location evidence="1">Membrane raft</location>
    </subcellularLocation>
    <subcellularLocation>
        <location evidence="3">Perikaryon</location>
    </subcellularLocation>
</comment>
<feature type="region of interest" description="Disordered" evidence="15">
    <location>
        <begin position="57"/>
        <end position="163"/>
    </location>
</feature>
<evidence type="ECO:0000256" key="11">
    <source>
        <dbReference type="ARBA" id="ARBA00023180"/>
    </source>
</evidence>
<dbReference type="FunFam" id="3.80.10.10:FF:000018">
    <property type="entry name" value="Reticulon 4 receptor"/>
    <property type="match status" value="1"/>
</dbReference>
<evidence type="ECO:0000256" key="15">
    <source>
        <dbReference type="SAM" id="MobiDB-lite"/>
    </source>
</evidence>
<feature type="compositionally biased region" description="Low complexity" evidence="15">
    <location>
        <begin position="58"/>
        <end position="67"/>
    </location>
</feature>
<dbReference type="FunCoup" id="A0A340XLE8">
    <property type="interactions" value="416"/>
</dbReference>
<keyword evidence="17" id="KW-1185">Reference proteome</keyword>
<dbReference type="InterPro" id="IPR050541">
    <property type="entry name" value="LRR_TM_domain-containing"/>
</dbReference>
<feature type="region of interest" description="Disordered" evidence="15">
    <location>
        <begin position="702"/>
        <end position="793"/>
    </location>
</feature>
<dbReference type="GO" id="GO:1905576">
    <property type="term" value="F:ganglioside GT1b binding"/>
    <property type="evidence" value="ECO:0007669"/>
    <property type="project" value="TreeGrafter"/>
</dbReference>
<dbReference type="InterPro" id="IPR003591">
    <property type="entry name" value="Leu-rich_rpt_typical-subtyp"/>
</dbReference>
<dbReference type="GO" id="GO:0042995">
    <property type="term" value="C:cell projection"/>
    <property type="evidence" value="ECO:0007669"/>
    <property type="project" value="UniProtKB-SubCell"/>
</dbReference>
<dbReference type="GO" id="GO:0045121">
    <property type="term" value="C:membrane raft"/>
    <property type="evidence" value="ECO:0007669"/>
    <property type="project" value="UniProtKB-SubCell"/>
</dbReference>
<organism evidence="17 18">
    <name type="scientific">Lipotes vexillifer</name>
    <name type="common">Yangtze river dolphin</name>
    <dbReference type="NCBI Taxonomy" id="118797"/>
    <lineage>
        <taxon>Eukaryota</taxon>
        <taxon>Metazoa</taxon>
        <taxon>Chordata</taxon>
        <taxon>Craniata</taxon>
        <taxon>Vertebrata</taxon>
        <taxon>Euteleostomi</taxon>
        <taxon>Mammalia</taxon>
        <taxon>Eutheria</taxon>
        <taxon>Laurasiatheria</taxon>
        <taxon>Artiodactyla</taxon>
        <taxon>Whippomorpha</taxon>
        <taxon>Cetacea</taxon>
        <taxon>Odontoceti</taxon>
        <taxon>Lipotidae</taxon>
        <taxon>Lipotes</taxon>
    </lineage>
</organism>
<name>A0A340XLE8_LIPVE</name>
<keyword evidence="13" id="KW-0449">Lipoprotein</keyword>
<dbReference type="InterPro" id="IPR032675">
    <property type="entry name" value="LRR_dom_sf"/>
</dbReference>
<evidence type="ECO:0000256" key="4">
    <source>
        <dbReference type="ARBA" id="ARBA00004609"/>
    </source>
</evidence>
<evidence type="ECO:0000256" key="10">
    <source>
        <dbReference type="ARBA" id="ARBA00023170"/>
    </source>
</evidence>
<evidence type="ECO:0000256" key="5">
    <source>
        <dbReference type="ARBA" id="ARBA00022475"/>
    </source>
</evidence>
<dbReference type="GeneID" id="103087839"/>
<dbReference type="InParanoid" id="A0A340XLE8"/>
<accession>A0A340XLE8</accession>
<feature type="compositionally biased region" description="Basic residues" evidence="15">
    <location>
        <begin position="134"/>
        <end position="149"/>
    </location>
</feature>
<keyword evidence="10 18" id="KW-0675">Receptor</keyword>
<evidence type="ECO:0000256" key="3">
    <source>
        <dbReference type="ARBA" id="ARBA00004484"/>
    </source>
</evidence>
<dbReference type="Pfam" id="PF13855">
    <property type="entry name" value="LRR_8"/>
    <property type="match status" value="2"/>
</dbReference>
<evidence type="ECO:0000256" key="2">
    <source>
        <dbReference type="ARBA" id="ARBA00004316"/>
    </source>
</evidence>
<keyword evidence="12" id="KW-0966">Cell projection</keyword>
<evidence type="ECO:0000256" key="13">
    <source>
        <dbReference type="ARBA" id="ARBA00023288"/>
    </source>
</evidence>
<dbReference type="SMART" id="SM00082">
    <property type="entry name" value="LRRCT"/>
    <property type="match status" value="1"/>
</dbReference>
<dbReference type="AlphaFoldDB" id="A0A340XLE8"/>
<dbReference type="GO" id="GO:1905573">
    <property type="term" value="F:ganglioside GM1 binding"/>
    <property type="evidence" value="ECO:0007669"/>
    <property type="project" value="TreeGrafter"/>
</dbReference>
<dbReference type="SMART" id="SM00369">
    <property type="entry name" value="LRR_TYP"/>
    <property type="match status" value="8"/>
</dbReference>
<keyword evidence="5" id="KW-1003">Cell membrane</keyword>
<dbReference type="STRING" id="118797.A0A340XLE8"/>
<evidence type="ECO:0000256" key="14">
    <source>
        <dbReference type="ARBA" id="ARBA00038236"/>
    </source>
</evidence>
<evidence type="ECO:0000313" key="18">
    <source>
        <dbReference type="RefSeq" id="XP_007460114.1"/>
    </source>
</evidence>
<keyword evidence="6" id="KW-0433">Leucine-rich repeat</keyword>
<comment type="similarity">
    <text evidence="14">Belongs to the Nogo receptor family.</text>
</comment>
<dbReference type="Gene3D" id="3.80.10.10">
    <property type="entry name" value="Ribonuclease Inhibitor"/>
    <property type="match status" value="1"/>
</dbReference>
<keyword evidence="11" id="KW-0325">Glycoprotein</keyword>
<keyword evidence="9" id="KW-0472">Membrane</keyword>
<dbReference type="CTD" id="65078"/>
<keyword evidence="8" id="KW-0677">Repeat</keyword>
<feature type="compositionally biased region" description="Basic residues" evidence="15">
    <location>
        <begin position="763"/>
        <end position="777"/>
    </location>
</feature>
<proteinExistence type="inferred from homology"/>